<proteinExistence type="predicted"/>
<sequence>MSIRSSFKYLATAALASVAAATPCGPTIEKDVVVVGGGASGCHAAFRLREDYGQRILLIEKRDHLGGHVNTYDAKSGSSYNYGVQSFIEVNDAAKFVNERLGVETATPGRTSTTTKYIDFDTGATVDYTAPTSAQLIAALTTYAGLCELYEDKLLPSFWDFWAPDEIPEDLLLPFGEFVEKYEIQAVVPTLFKVTGMGLGDVTEVLTIWVMQAFGGPMARSFLGTESSFVPASGRNQDVYDAFAEKLGDDVLYSSTVLSSERSDEGVTLKIQTSTNGTVTVKAKRLLLAIEPTESNLAPFDLDTQEKSVFDKFSYSSLHAGIVSNPSLPKGYSLTNLPSAASPKNWLVLPELSFTARFDYMGTEKDEDKDYFRLLVIGKDGLTSAQAKALAQENFDTLLDAGVITESDSSALEIIAYAEHGPMHARVSAEELRAGFIQDLYALQGLRSTWWTGGAWFAQFQTHLWWYNDILIPKLLADL</sequence>
<reference evidence="2 3" key="1">
    <citation type="journal article" date="2021" name="Nat. Commun.">
        <title>Genetic determinants of endophytism in the Arabidopsis root mycobiome.</title>
        <authorList>
            <person name="Mesny F."/>
            <person name="Miyauchi S."/>
            <person name="Thiergart T."/>
            <person name="Pickel B."/>
            <person name="Atanasova L."/>
            <person name="Karlsson M."/>
            <person name="Huettel B."/>
            <person name="Barry K.W."/>
            <person name="Haridas S."/>
            <person name="Chen C."/>
            <person name="Bauer D."/>
            <person name="Andreopoulos W."/>
            <person name="Pangilinan J."/>
            <person name="LaButti K."/>
            <person name="Riley R."/>
            <person name="Lipzen A."/>
            <person name="Clum A."/>
            <person name="Drula E."/>
            <person name="Henrissat B."/>
            <person name="Kohler A."/>
            <person name="Grigoriev I.V."/>
            <person name="Martin F.M."/>
            <person name="Hacquard S."/>
        </authorList>
    </citation>
    <scope>NUCLEOTIDE SEQUENCE [LARGE SCALE GENOMIC DNA]</scope>
    <source>
        <strain evidence="2 3">MPI-CAGE-CH-0241</strain>
    </source>
</reference>
<name>A0A9P9AJJ6_9HYPO</name>
<evidence type="ECO:0000256" key="1">
    <source>
        <dbReference type="SAM" id="SignalP"/>
    </source>
</evidence>
<keyword evidence="3" id="KW-1185">Reference proteome</keyword>
<dbReference type="SUPFAM" id="SSF51905">
    <property type="entry name" value="FAD/NAD(P)-binding domain"/>
    <property type="match status" value="1"/>
</dbReference>
<dbReference type="InterPro" id="IPR050464">
    <property type="entry name" value="Zeta_carotene_desat/Oxidored"/>
</dbReference>
<dbReference type="Pfam" id="PF13450">
    <property type="entry name" value="NAD_binding_8"/>
    <property type="match status" value="1"/>
</dbReference>
<dbReference type="GO" id="GO:0016491">
    <property type="term" value="F:oxidoreductase activity"/>
    <property type="evidence" value="ECO:0007669"/>
    <property type="project" value="TreeGrafter"/>
</dbReference>
<dbReference type="PANTHER" id="PTHR42923">
    <property type="entry name" value="PROTOPORPHYRINOGEN OXIDASE"/>
    <property type="match status" value="1"/>
</dbReference>
<dbReference type="Gene3D" id="3.50.50.60">
    <property type="entry name" value="FAD/NAD(P)-binding domain"/>
    <property type="match status" value="1"/>
</dbReference>
<evidence type="ECO:0000313" key="3">
    <source>
        <dbReference type="Proteomes" id="UP000777438"/>
    </source>
</evidence>
<protein>
    <recommendedName>
        <fullName evidence="4">Amine oxidase</fullName>
    </recommendedName>
</protein>
<dbReference type="InterPro" id="IPR036188">
    <property type="entry name" value="FAD/NAD-bd_sf"/>
</dbReference>
<dbReference type="Gene3D" id="1.10.405.20">
    <property type="match status" value="1"/>
</dbReference>
<gene>
    <name evidence="2" type="ORF">B0T10DRAFT_448822</name>
</gene>
<evidence type="ECO:0008006" key="4">
    <source>
        <dbReference type="Google" id="ProtNLM"/>
    </source>
</evidence>
<accession>A0A9P9AJJ6</accession>
<evidence type="ECO:0000313" key="2">
    <source>
        <dbReference type="EMBL" id="KAH6874689.1"/>
    </source>
</evidence>
<dbReference type="AlphaFoldDB" id="A0A9P9AJJ6"/>
<feature type="signal peptide" evidence="1">
    <location>
        <begin position="1"/>
        <end position="21"/>
    </location>
</feature>
<dbReference type="PANTHER" id="PTHR42923:SF26">
    <property type="entry name" value="FMN REDUCTASE LOT6, PUTATIVE (AFU_ORTHOLOGUE AFUA_7G06600)-RELATED"/>
    <property type="match status" value="1"/>
</dbReference>
<keyword evidence="1" id="KW-0732">Signal</keyword>
<dbReference type="Gene3D" id="3.30.70.1990">
    <property type="match status" value="1"/>
</dbReference>
<dbReference type="Proteomes" id="UP000777438">
    <property type="component" value="Unassembled WGS sequence"/>
</dbReference>
<organism evidence="2 3">
    <name type="scientific">Thelonectria olida</name>
    <dbReference type="NCBI Taxonomy" id="1576542"/>
    <lineage>
        <taxon>Eukaryota</taxon>
        <taxon>Fungi</taxon>
        <taxon>Dikarya</taxon>
        <taxon>Ascomycota</taxon>
        <taxon>Pezizomycotina</taxon>
        <taxon>Sordariomycetes</taxon>
        <taxon>Hypocreomycetidae</taxon>
        <taxon>Hypocreales</taxon>
        <taxon>Nectriaceae</taxon>
        <taxon>Thelonectria</taxon>
    </lineage>
</organism>
<dbReference type="EMBL" id="JAGPYM010000037">
    <property type="protein sequence ID" value="KAH6874689.1"/>
    <property type="molecule type" value="Genomic_DNA"/>
</dbReference>
<comment type="caution">
    <text evidence="2">The sequence shown here is derived from an EMBL/GenBank/DDBJ whole genome shotgun (WGS) entry which is preliminary data.</text>
</comment>
<feature type="chain" id="PRO_5040309838" description="Amine oxidase" evidence="1">
    <location>
        <begin position="22"/>
        <end position="479"/>
    </location>
</feature>
<dbReference type="OrthoDB" id="68575at2759"/>